<evidence type="ECO:0000259" key="2">
    <source>
        <dbReference type="PROSITE" id="PS50097"/>
    </source>
</evidence>
<dbReference type="Proteomes" id="UP000053558">
    <property type="component" value="Unassembled WGS sequence"/>
</dbReference>
<feature type="region of interest" description="Disordered" evidence="1">
    <location>
        <begin position="1"/>
        <end position="24"/>
    </location>
</feature>
<sequence length="374" mass="42291">MSSPISSPVSLAEDEAPQDISGSTLPNFTKENTLYFFDGNIVIAAAIGNEEGLIFRVHKSLLSLHSPVFSDMFSIPASPDGALNPNDFFEGVPLVRMYDKAADVFDFLRIFYHAPSFMLTRYDPETPRKIQGILRLAKKYQITFLSDRLIKQFEADWPQTIPEWDRLEGEVMLCQTRRRTEDLEEHIPPFNDDIFPEPGSAIRLAREFHLTNVLPAAFYHLSRLEISCDRSAKEIDRGVAARIVEVQEEGGRTADWSFLTNGDLKCLLLGRERIRQYLQGKATLSVFHVSLKEVNMCHRDCNAASLDSKLQSLARCTSDAMNDLKALVAEDGEAIEELCPTCQRRAGEIATGLRMAIWDSLYEFFNLPIPSYLE</sequence>
<dbReference type="EMBL" id="JH711579">
    <property type="protein sequence ID" value="EIW80338.1"/>
    <property type="molecule type" value="Genomic_DNA"/>
</dbReference>
<dbReference type="AlphaFoldDB" id="A0A5M3MMD9"/>
<dbReference type="SUPFAM" id="SSF54695">
    <property type="entry name" value="POZ domain"/>
    <property type="match status" value="1"/>
</dbReference>
<organism evidence="3 4">
    <name type="scientific">Coniophora puteana (strain RWD-64-598)</name>
    <name type="common">Brown rot fungus</name>
    <dbReference type="NCBI Taxonomy" id="741705"/>
    <lineage>
        <taxon>Eukaryota</taxon>
        <taxon>Fungi</taxon>
        <taxon>Dikarya</taxon>
        <taxon>Basidiomycota</taxon>
        <taxon>Agaricomycotina</taxon>
        <taxon>Agaricomycetes</taxon>
        <taxon>Agaricomycetidae</taxon>
        <taxon>Boletales</taxon>
        <taxon>Coniophorineae</taxon>
        <taxon>Coniophoraceae</taxon>
        <taxon>Coniophora</taxon>
    </lineage>
</organism>
<dbReference type="Pfam" id="PF00651">
    <property type="entry name" value="BTB"/>
    <property type="match status" value="1"/>
</dbReference>
<name>A0A5M3MMD9_CONPW</name>
<dbReference type="KEGG" id="cput:CONPUDRAFT_73485"/>
<evidence type="ECO:0000256" key="1">
    <source>
        <dbReference type="SAM" id="MobiDB-lite"/>
    </source>
</evidence>
<dbReference type="InterPro" id="IPR000210">
    <property type="entry name" value="BTB/POZ_dom"/>
</dbReference>
<dbReference type="SMART" id="SM00225">
    <property type="entry name" value="BTB"/>
    <property type="match status" value="1"/>
</dbReference>
<dbReference type="GeneID" id="19209127"/>
<evidence type="ECO:0000313" key="4">
    <source>
        <dbReference type="Proteomes" id="UP000053558"/>
    </source>
</evidence>
<dbReference type="InterPro" id="IPR011333">
    <property type="entry name" value="SKP1/BTB/POZ_sf"/>
</dbReference>
<protein>
    <recommendedName>
        <fullName evidence="2">BTB domain-containing protein</fullName>
    </recommendedName>
</protein>
<dbReference type="OMA" id="RARSECW"/>
<accession>A0A5M3MMD9</accession>
<proteinExistence type="predicted"/>
<dbReference type="OrthoDB" id="3218112at2759"/>
<dbReference type="RefSeq" id="XP_007769104.1">
    <property type="nucleotide sequence ID" value="XM_007770914.1"/>
</dbReference>
<gene>
    <name evidence="3" type="ORF">CONPUDRAFT_73485</name>
</gene>
<reference evidence="4" key="1">
    <citation type="journal article" date="2012" name="Science">
        <title>The Paleozoic origin of enzymatic lignin decomposition reconstructed from 31 fungal genomes.</title>
        <authorList>
            <person name="Floudas D."/>
            <person name="Binder M."/>
            <person name="Riley R."/>
            <person name="Barry K."/>
            <person name="Blanchette R.A."/>
            <person name="Henrissat B."/>
            <person name="Martinez A.T."/>
            <person name="Otillar R."/>
            <person name="Spatafora J.W."/>
            <person name="Yadav J.S."/>
            <person name="Aerts A."/>
            <person name="Benoit I."/>
            <person name="Boyd A."/>
            <person name="Carlson A."/>
            <person name="Copeland A."/>
            <person name="Coutinho P.M."/>
            <person name="de Vries R.P."/>
            <person name="Ferreira P."/>
            <person name="Findley K."/>
            <person name="Foster B."/>
            <person name="Gaskell J."/>
            <person name="Glotzer D."/>
            <person name="Gorecki P."/>
            <person name="Heitman J."/>
            <person name="Hesse C."/>
            <person name="Hori C."/>
            <person name="Igarashi K."/>
            <person name="Jurgens J.A."/>
            <person name="Kallen N."/>
            <person name="Kersten P."/>
            <person name="Kohler A."/>
            <person name="Kuees U."/>
            <person name="Kumar T.K.A."/>
            <person name="Kuo A."/>
            <person name="LaButti K."/>
            <person name="Larrondo L.F."/>
            <person name="Lindquist E."/>
            <person name="Ling A."/>
            <person name="Lombard V."/>
            <person name="Lucas S."/>
            <person name="Lundell T."/>
            <person name="Martin R."/>
            <person name="McLaughlin D.J."/>
            <person name="Morgenstern I."/>
            <person name="Morin E."/>
            <person name="Murat C."/>
            <person name="Nagy L.G."/>
            <person name="Nolan M."/>
            <person name="Ohm R.A."/>
            <person name="Patyshakuliyeva A."/>
            <person name="Rokas A."/>
            <person name="Ruiz-Duenas F.J."/>
            <person name="Sabat G."/>
            <person name="Salamov A."/>
            <person name="Samejima M."/>
            <person name="Schmutz J."/>
            <person name="Slot J.C."/>
            <person name="St John F."/>
            <person name="Stenlid J."/>
            <person name="Sun H."/>
            <person name="Sun S."/>
            <person name="Syed K."/>
            <person name="Tsang A."/>
            <person name="Wiebenga A."/>
            <person name="Young D."/>
            <person name="Pisabarro A."/>
            <person name="Eastwood D.C."/>
            <person name="Martin F."/>
            <person name="Cullen D."/>
            <person name="Grigoriev I.V."/>
            <person name="Hibbett D.S."/>
        </authorList>
    </citation>
    <scope>NUCLEOTIDE SEQUENCE [LARGE SCALE GENOMIC DNA]</scope>
    <source>
        <strain evidence="4">RWD-64-598 SS2</strain>
    </source>
</reference>
<dbReference type="Gene3D" id="3.30.710.10">
    <property type="entry name" value="Potassium Channel Kv1.1, Chain A"/>
    <property type="match status" value="1"/>
</dbReference>
<keyword evidence="4" id="KW-1185">Reference proteome</keyword>
<evidence type="ECO:0000313" key="3">
    <source>
        <dbReference type="EMBL" id="EIW80338.1"/>
    </source>
</evidence>
<dbReference type="PROSITE" id="PS50097">
    <property type="entry name" value="BTB"/>
    <property type="match status" value="1"/>
</dbReference>
<comment type="caution">
    <text evidence="3">The sequence shown here is derived from an EMBL/GenBank/DDBJ whole genome shotgun (WGS) entry which is preliminary data.</text>
</comment>
<feature type="domain" description="BTB" evidence="2">
    <location>
        <begin position="39"/>
        <end position="121"/>
    </location>
</feature>